<dbReference type="SUPFAM" id="SSF56672">
    <property type="entry name" value="DNA/RNA polymerases"/>
    <property type="match status" value="1"/>
</dbReference>
<dbReference type="PANTHER" id="PTHR33240:SF15">
    <property type="entry name" value="GAG-PRO-LIKE PROTEIN"/>
    <property type="match status" value="1"/>
</dbReference>
<protein>
    <submittedName>
        <fullName evidence="1">Uncharacterized protein</fullName>
    </submittedName>
</protein>
<organism evidence="1 2">
    <name type="scientific">Apostasia shenzhenica</name>
    <dbReference type="NCBI Taxonomy" id="1088818"/>
    <lineage>
        <taxon>Eukaryota</taxon>
        <taxon>Viridiplantae</taxon>
        <taxon>Streptophyta</taxon>
        <taxon>Embryophyta</taxon>
        <taxon>Tracheophyta</taxon>
        <taxon>Spermatophyta</taxon>
        <taxon>Magnoliopsida</taxon>
        <taxon>Liliopsida</taxon>
        <taxon>Asparagales</taxon>
        <taxon>Orchidaceae</taxon>
        <taxon>Apostasioideae</taxon>
        <taxon>Apostasia</taxon>
    </lineage>
</organism>
<keyword evidence="2" id="KW-1185">Reference proteome</keyword>
<dbReference type="OrthoDB" id="1937476at2759"/>
<evidence type="ECO:0000313" key="1">
    <source>
        <dbReference type="EMBL" id="PKA63173.1"/>
    </source>
</evidence>
<dbReference type="AlphaFoldDB" id="A0A2I0B5U5"/>
<evidence type="ECO:0000313" key="2">
    <source>
        <dbReference type="Proteomes" id="UP000236161"/>
    </source>
</evidence>
<sequence>MGVHHCRLLPPSMKVSSFSGDIYRLSGYATLRVTLEDGPRKETRQVDFIIIDAPSGYNAILGWPAIAAFCMVPSTFHLCIKFPTPLVIATIRGDGAGAKKCFEISARLYTDHLDPREHALPSADQYDYVTIANGKSILICKDYPENKKPALAALLSEYFDVFAWGPKDMPGIKRNIAEHQLTLKPDATTIRQKKRSFGGKKQQAIKEEVKKLLAAGFIKEIAYPS</sequence>
<accession>A0A2I0B5U5</accession>
<name>A0A2I0B5U5_9ASPA</name>
<dbReference type="PANTHER" id="PTHR33240">
    <property type="entry name" value="OS08G0508500 PROTEIN"/>
    <property type="match status" value="1"/>
</dbReference>
<dbReference type="Gene3D" id="3.10.10.10">
    <property type="entry name" value="HIV Type 1 Reverse Transcriptase, subunit A, domain 1"/>
    <property type="match status" value="1"/>
</dbReference>
<dbReference type="EMBL" id="KZ451911">
    <property type="protein sequence ID" value="PKA63173.1"/>
    <property type="molecule type" value="Genomic_DNA"/>
</dbReference>
<gene>
    <name evidence="1" type="ORF">AXF42_Ash007969</name>
</gene>
<proteinExistence type="predicted"/>
<dbReference type="Proteomes" id="UP000236161">
    <property type="component" value="Unassembled WGS sequence"/>
</dbReference>
<dbReference type="InterPro" id="IPR043502">
    <property type="entry name" value="DNA/RNA_pol_sf"/>
</dbReference>
<reference evidence="1 2" key="1">
    <citation type="journal article" date="2017" name="Nature">
        <title>The Apostasia genome and the evolution of orchids.</title>
        <authorList>
            <person name="Zhang G.Q."/>
            <person name="Liu K.W."/>
            <person name="Li Z."/>
            <person name="Lohaus R."/>
            <person name="Hsiao Y.Y."/>
            <person name="Niu S.C."/>
            <person name="Wang J.Y."/>
            <person name="Lin Y.C."/>
            <person name="Xu Q."/>
            <person name="Chen L.J."/>
            <person name="Yoshida K."/>
            <person name="Fujiwara S."/>
            <person name="Wang Z.W."/>
            <person name="Zhang Y.Q."/>
            <person name="Mitsuda N."/>
            <person name="Wang M."/>
            <person name="Liu G.H."/>
            <person name="Pecoraro L."/>
            <person name="Huang H.X."/>
            <person name="Xiao X.J."/>
            <person name="Lin M."/>
            <person name="Wu X.Y."/>
            <person name="Wu W.L."/>
            <person name="Chen Y.Y."/>
            <person name="Chang S.B."/>
            <person name="Sakamoto S."/>
            <person name="Ohme-Takagi M."/>
            <person name="Yagi M."/>
            <person name="Zeng S.J."/>
            <person name="Shen C.Y."/>
            <person name="Yeh C.M."/>
            <person name="Luo Y.B."/>
            <person name="Tsai W.C."/>
            <person name="Van de Peer Y."/>
            <person name="Liu Z.J."/>
        </authorList>
    </citation>
    <scope>NUCLEOTIDE SEQUENCE [LARGE SCALE GENOMIC DNA]</scope>
    <source>
        <strain evidence="2">cv. Shenzhen</strain>
        <tissue evidence="1">Stem</tissue>
    </source>
</reference>